<dbReference type="EC" id="3.-.-.-" evidence="4"/>
<keyword evidence="2" id="KW-0732">Signal</keyword>
<reference evidence="5" key="1">
    <citation type="journal article" date="2019" name="Int. J. Syst. Evol. Microbiol.">
        <title>The Global Catalogue of Microorganisms (GCM) 10K type strain sequencing project: providing services to taxonomists for standard genome sequencing and annotation.</title>
        <authorList>
            <consortium name="The Broad Institute Genomics Platform"/>
            <consortium name="The Broad Institute Genome Sequencing Center for Infectious Disease"/>
            <person name="Wu L."/>
            <person name="Ma J."/>
        </authorList>
    </citation>
    <scope>NUCLEOTIDE SEQUENCE [LARGE SCALE GENOMIC DNA]</scope>
    <source>
        <strain evidence="5">KCTC 42644</strain>
    </source>
</reference>
<feature type="transmembrane region" description="Helical" evidence="1">
    <location>
        <begin position="510"/>
        <end position="529"/>
    </location>
</feature>
<dbReference type="InterPro" id="IPR050491">
    <property type="entry name" value="AmpC-like"/>
</dbReference>
<dbReference type="PANTHER" id="PTHR46825">
    <property type="entry name" value="D-ALANYL-D-ALANINE-CARBOXYPEPTIDASE/ENDOPEPTIDASE AMPH"/>
    <property type="match status" value="1"/>
</dbReference>
<dbReference type="Gene3D" id="3.40.710.10">
    <property type="entry name" value="DD-peptidase/beta-lactamase superfamily"/>
    <property type="match status" value="1"/>
</dbReference>
<keyword evidence="5" id="KW-1185">Reference proteome</keyword>
<proteinExistence type="predicted"/>
<gene>
    <name evidence="4" type="ORF">ACFOMD_01080</name>
</gene>
<organism evidence="4 5">
    <name type="scientific">Sphingoaurantiacus capsulatus</name>
    <dbReference type="NCBI Taxonomy" id="1771310"/>
    <lineage>
        <taxon>Bacteria</taxon>
        <taxon>Pseudomonadati</taxon>
        <taxon>Pseudomonadota</taxon>
        <taxon>Alphaproteobacteria</taxon>
        <taxon>Sphingomonadales</taxon>
        <taxon>Sphingosinicellaceae</taxon>
        <taxon>Sphingoaurantiacus</taxon>
    </lineage>
</organism>
<keyword evidence="1" id="KW-0812">Transmembrane</keyword>
<protein>
    <submittedName>
        <fullName evidence="4">Serine hydrolase domain-containing protein</fullName>
        <ecNumber evidence="4">3.-.-.-</ecNumber>
    </submittedName>
</protein>
<keyword evidence="1" id="KW-1133">Transmembrane helix</keyword>
<accession>A0ABV7X7S2</accession>
<feature type="chain" id="PRO_5045888073" evidence="2">
    <location>
        <begin position="28"/>
        <end position="601"/>
    </location>
</feature>
<dbReference type="GO" id="GO:0016787">
    <property type="term" value="F:hydrolase activity"/>
    <property type="evidence" value="ECO:0007669"/>
    <property type="project" value="UniProtKB-KW"/>
</dbReference>
<sequence length="601" mass="64561">MSMISPFPIRRLAAAIALLLLAAPATAASLRADLAANIERQGLVGAAWSTLTPDGSIAADAAGLRDATTRAPMRADDRVQVGSIAKTLLATGILRLMSEGRLRLDTPVADLLPDVAIDNRWAATEPVRLRHLLDHSAGLDDARLWQVFSLKATPDTPLRIALPAKLTVRRRPGTTFSYSNTGYTLLGMVIEQVTGERYERWLDRRLLAPLGMADSRFAFTTQARDPRLAMGHFEAAAPHPAVAIYARPAAQLTTTAPDMMRFARFLMSNGRLAGRPFIDPALMRARGRPQGTDAARAGLRMGYALGLARQERGGAVGLCHGGDTVGFRAMLCVYPDQRAAFFRAVNADVEGADYRSIDASLVRALGLPATAPAAAAPMPAGVAAWAGIYVPSPARFESFAWLDETLGFLTLSRRGDRLELKPFMGAARRLVPVGSHLFRAEDRVAASHVLLVDRDGQRVIASDVQSFRRVALWRIGLRWLSLAAGVAGIAWILVAGAVRVARRRLPLSDPLFLPFLAVLALALPVPLFLTQSFIAMGDLTPASATLAAVTGLLPLAMVAGLAQRWRRGAGGQWLDTAAMAGVLQWAIGLMAWGLLPLRLWG</sequence>
<feature type="domain" description="Beta-lactamase-related" evidence="3">
    <location>
        <begin position="35"/>
        <end position="355"/>
    </location>
</feature>
<dbReference type="SUPFAM" id="SSF56601">
    <property type="entry name" value="beta-lactamase/transpeptidase-like"/>
    <property type="match status" value="1"/>
</dbReference>
<dbReference type="Proteomes" id="UP001595615">
    <property type="component" value="Unassembled WGS sequence"/>
</dbReference>
<feature type="transmembrane region" description="Helical" evidence="1">
    <location>
        <begin position="573"/>
        <end position="595"/>
    </location>
</feature>
<feature type="transmembrane region" description="Helical" evidence="1">
    <location>
        <begin position="541"/>
        <end position="561"/>
    </location>
</feature>
<keyword evidence="1" id="KW-0472">Membrane</keyword>
<dbReference type="RefSeq" id="WP_380855483.1">
    <property type="nucleotide sequence ID" value="NZ_JBHRXV010000001.1"/>
</dbReference>
<evidence type="ECO:0000313" key="4">
    <source>
        <dbReference type="EMBL" id="MFC3711143.1"/>
    </source>
</evidence>
<dbReference type="InterPro" id="IPR001466">
    <property type="entry name" value="Beta-lactam-related"/>
</dbReference>
<dbReference type="PANTHER" id="PTHR46825:SF7">
    <property type="entry name" value="D-ALANYL-D-ALANINE CARBOXYPEPTIDASE"/>
    <property type="match status" value="1"/>
</dbReference>
<dbReference type="Pfam" id="PF00144">
    <property type="entry name" value="Beta-lactamase"/>
    <property type="match status" value="1"/>
</dbReference>
<feature type="signal peptide" evidence="2">
    <location>
        <begin position="1"/>
        <end position="27"/>
    </location>
</feature>
<evidence type="ECO:0000256" key="1">
    <source>
        <dbReference type="SAM" id="Phobius"/>
    </source>
</evidence>
<comment type="caution">
    <text evidence="4">The sequence shown here is derived from an EMBL/GenBank/DDBJ whole genome shotgun (WGS) entry which is preliminary data.</text>
</comment>
<feature type="transmembrane region" description="Helical" evidence="1">
    <location>
        <begin position="479"/>
        <end position="498"/>
    </location>
</feature>
<dbReference type="InterPro" id="IPR012338">
    <property type="entry name" value="Beta-lactam/transpept-like"/>
</dbReference>
<keyword evidence="4" id="KW-0378">Hydrolase</keyword>
<dbReference type="EMBL" id="JBHRXV010000001">
    <property type="protein sequence ID" value="MFC3711143.1"/>
    <property type="molecule type" value="Genomic_DNA"/>
</dbReference>
<evidence type="ECO:0000256" key="2">
    <source>
        <dbReference type="SAM" id="SignalP"/>
    </source>
</evidence>
<evidence type="ECO:0000313" key="5">
    <source>
        <dbReference type="Proteomes" id="UP001595615"/>
    </source>
</evidence>
<name>A0ABV7X7S2_9SPHN</name>
<evidence type="ECO:0000259" key="3">
    <source>
        <dbReference type="Pfam" id="PF00144"/>
    </source>
</evidence>